<protein>
    <submittedName>
        <fullName evidence="2">Uncharacterized protein</fullName>
    </submittedName>
</protein>
<evidence type="ECO:0000256" key="1">
    <source>
        <dbReference type="SAM" id="MobiDB-lite"/>
    </source>
</evidence>
<dbReference type="AlphaFoldDB" id="A0A9J6B5I7"/>
<evidence type="ECO:0000313" key="3">
    <source>
        <dbReference type="Proteomes" id="UP000824120"/>
    </source>
</evidence>
<reference evidence="2 3" key="1">
    <citation type="submission" date="2020-09" db="EMBL/GenBank/DDBJ databases">
        <title>De no assembly of potato wild relative species, Solanum commersonii.</title>
        <authorList>
            <person name="Cho K."/>
        </authorList>
    </citation>
    <scope>NUCLEOTIDE SEQUENCE [LARGE SCALE GENOMIC DNA]</scope>
    <source>
        <strain evidence="2">LZ3.2</strain>
        <tissue evidence="2">Leaf</tissue>
    </source>
</reference>
<keyword evidence="3" id="KW-1185">Reference proteome</keyword>
<dbReference type="EMBL" id="JACXVP010000001">
    <property type="protein sequence ID" value="KAG5631875.1"/>
    <property type="molecule type" value="Genomic_DNA"/>
</dbReference>
<dbReference type="Proteomes" id="UP000824120">
    <property type="component" value="Chromosome 1"/>
</dbReference>
<sequence length="185" mass="21107">MNLRYPWSKTHESLKKMNITPKKVKSRSQPLKIQPRPQPGLKSSLEFNGTLRILIGISKPLNVDQSQYKDCATEDCSATLVEIADELVDPPFVQLIAFSVLPLAFSHYGSLGGTVLLRENDWRLTDCSFPRLLIQFLQGFVYWNEGRVQVILATHQVKLNDPQDSIPCFLQPYLLLFVPKFPCFN</sequence>
<organism evidence="2 3">
    <name type="scientific">Solanum commersonii</name>
    <name type="common">Commerson's wild potato</name>
    <name type="synonym">Commerson's nightshade</name>
    <dbReference type="NCBI Taxonomy" id="4109"/>
    <lineage>
        <taxon>Eukaryota</taxon>
        <taxon>Viridiplantae</taxon>
        <taxon>Streptophyta</taxon>
        <taxon>Embryophyta</taxon>
        <taxon>Tracheophyta</taxon>
        <taxon>Spermatophyta</taxon>
        <taxon>Magnoliopsida</taxon>
        <taxon>eudicotyledons</taxon>
        <taxon>Gunneridae</taxon>
        <taxon>Pentapetalae</taxon>
        <taxon>asterids</taxon>
        <taxon>lamiids</taxon>
        <taxon>Solanales</taxon>
        <taxon>Solanaceae</taxon>
        <taxon>Solanoideae</taxon>
        <taxon>Solaneae</taxon>
        <taxon>Solanum</taxon>
    </lineage>
</organism>
<feature type="region of interest" description="Disordered" evidence="1">
    <location>
        <begin position="18"/>
        <end position="41"/>
    </location>
</feature>
<comment type="caution">
    <text evidence="2">The sequence shown here is derived from an EMBL/GenBank/DDBJ whole genome shotgun (WGS) entry which is preliminary data.</text>
</comment>
<gene>
    <name evidence="2" type="ORF">H5410_003592</name>
</gene>
<proteinExistence type="predicted"/>
<evidence type="ECO:0000313" key="2">
    <source>
        <dbReference type="EMBL" id="KAG5631875.1"/>
    </source>
</evidence>
<accession>A0A9J6B5I7</accession>
<name>A0A9J6B5I7_SOLCO</name>